<dbReference type="InterPro" id="IPR029058">
    <property type="entry name" value="AB_hydrolase_fold"/>
</dbReference>
<sequence>MSELHVAEFGEGPRVVLVHGSGTWARHDAFGFGAQLELADEFRLVLPDRRGYGGSPEVERSDYRQDAEDVADLLGEGAHLLGHSSGGVVAMLAALRDPGAVRSLTLIEPACFQIAADAPVVAEALRRNREAIAAVPAGIADEELVRLNFESVGFPAPEATPELVRATRAALNEHPTWEAHVPVEDLAQVEPALVITGTWDVAPPAYRANGGEPIMECARVTSQRVGAELLRIPGASHWPHSQRADLVNDRLRRFWRG</sequence>
<dbReference type="RefSeq" id="WP_324264316.1">
    <property type="nucleotide sequence ID" value="NZ_JAWLNX010000003.1"/>
</dbReference>
<evidence type="ECO:0000313" key="2">
    <source>
        <dbReference type="EMBL" id="MEB3366737.1"/>
    </source>
</evidence>
<keyword evidence="2" id="KW-0378">Hydrolase</keyword>
<gene>
    <name evidence="2" type="ORF">R4I43_04920</name>
</gene>
<name>A0ABU6A5K5_9PSEU</name>
<comment type="caution">
    <text evidence="2">The sequence shown here is derived from an EMBL/GenBank/DDBJ whole genome shotgun (WGS) entry which is preliminary data.</text>
</comment>
<dbReference type="Proteomes" id="UP001327093">
    <property type="component" value="Unassembled WGS sequence"/>
</dbReference>
<evidence type="ECO:0000313" key="3">
    <source>
        <dbReference type="Proteomes" id="UP001327093"/>
    </source>
</evidence>
<feature type="domain" description="AB hydrolase-1" evidence="1">
    <location>
        <begin position="15"/>
        <end position="249"/>
    </location>
</feature>
<dbReference type="SUPFAM" id="SSF53474">
    <property type="entry name" value="alpha/beta-Hydrolases"/>
    <property type="match status" value="1"/>
</dbReference>
<dbReference type="GO" id="GO:0016787">
    <property type="term" value="F:hydrolase activity"/>
    <property type="evidence" value="ECO:0007669"/>
    <property type="project" value="UniProtKB-KW"/>
</dbReference>
<dbReference type="EMBL" id="JAWLNX010000003">
    <property type="protein sequence ID" value="MEB3366737.1"/>
    <property type="molecule type" value="Genomic_DNA"/>
</dbReference>
<dbReference type="Gene3D" id="3.40.50.1820">
    <property type="entry name" value="alpha/beta hydrolase"/>
    <property type="match status" value="1"/>
</dbReference>
<organism evidence="2 3">
    <name type="scientific">Saccharopolyspora mangrovi</name>
    <dbReference type="NCBI Taxonomy" id="3082379"/>
    <lineage>
        <taxon>Bacteria</taxon>
        <taxon>Bacillati</taxon>
        <taxon>Actinomycetota</taxon>
        <taxon>Actinomycetes</taxon>
        <taxon>Pseudonocardiales</taxon>
        <taxon>Pseudonocardiaceae</taxon>
        <taxon>Saccharopolyspora</taxon>
    </lineage>
</organism>
<evidence type="ECO:0000259" key="1">
    <source>
        <dbReference type="Pfam" id="PF12697"/>
    </source>
</evidence>
<accession>A0ABU6A5K5</accession>
<dbReference type="Pfam" id="PF12697">
    <property type="entry name" value="Abhydrolase_6"/>
    <property type="match status" value="1"/>
</dbReference>
<dbReference type="InterPro" id="IPR000073">
    <property type="entry name" value="AB_hydrolase_1"/>
</dbReference>
<reference evidence="2 3" key="1">
    <citation type="submission" date="2023-10" db="EMBL/GenBank/DDBJ databases">
        <title>Saccharopolyspora sp. nov., isolated from mangrove soil.</title>
        <authorList>
            <person name="Lu Y."/>
            <person name="Liu W."/>
        </authorList>
    </citation>
    <scope>NUCLEOTIDE SEQUENCE [LARGE SCALE GENOMIC DNA]</scope>
    <source>
        <strain evidence="2 3">S2-29</strain>
    </source>
</reference>
<dbReference type="PANTHER" id="PTHR43689">
    <property type="entry name" value="HYDROLASE"/>
    <property type="match status" value="1"/>
</dbReference>
<proteinExistence type="predicted"/>
<protein>
    <submittedName>
        <fullName evidence="2">Alpha/beta hydrolase</fullName>
    </submittedName>
</protein>
<dbReference type="PANTHER" id="PTHR43689:SF8">
    <property type="entry name" value="ALPHA_BETA-HYDROLASES SUPERFAMILY PROTEIN"/>
    <property type="match status" value="1"/>
</dbReference>
<keyword evidence="3" id="KW-1185">Reference proteome</keyword>